<dbReference type="EMBL" id="MPUH01000155">
    <property type="protein sequence ID" value="OMJ88277.1"/>
    <property type="molecule type" value="Genomic_DNA"/>
</dbReference>
<dbReference type="PANTHER" id="PTHR23011:SF28">
    <property type="entry name" value="CYCLIC NUCLEOTIDE-BINDING DOMAIN CONTAINING PROTEIN"/>
    <property type="match status" value="1"/>
</dbReference>
<protein>
    <recommendedName>
        <fullName evidence="1">Cyclic nucleotide-binding domain-containing protein</fullName>
    </recommendedName>
</protein>
<organism evidence="2 3">
    <name type="scientific">Stentor coeruleus</name>
    <dbReference type="NCBI Taxonomy" id="5963"/>
    <lineage>
        <taxon>Eukaryota</taxon>
        <taxon>Sar</taxon>
        <taxon>Alveolata</taxon>
        <taxon>Ciliophora</taxon>
        <taxon>Postciliodesmatophora</taxon>
        <taxon>Heterotrichea</taxon>
        <taxon>Heterotrichida</taxon>
        <taxon>Stentoridae</taxon>
        <taxon>Stentor</taxon>
    </lineage>
</organism>
<name>A0A1R2CH02_9CILI</name>
<reference evidence="2 3" key="1">
    <citation type="submission" date="2016-11" db="EMBL/GenBank/DDBJ databases">
        <title>The macronuclear genome of Stentor coeruleus: a giant cell with tiny introns.</title>
        <authorList>
            <person name="Slabodnick M."/>
            <person name="Ruby J.G."/>
            <person name="Reiff S.B."/>
            <person name="Swart E.C."/>
            <person name="Gosai S."/>
            <person name="Prabakaran S."/>
            <person name="Witkowska E."/>
            <person name="Larue G.E."/>
            <person name="Fisher S."/>
            <person name="Freeman R.M."/>
            <person name="Gunawardena J."/>
            <person name="Chu W."/>
            <person name="Stover N.A."/>
            <person name="Gregory B.D."/>
            <person name="Nowacki M."/>
            <person name="Derisi J."/>
            <person name="Roy S.W."/>
            <person name="Marshall W.F."/>
            <person name="Sood P."/>
        </authorList>
    </citation>
    <scope>NUCLEOTIDE SEQUENCE [LARGE SCALE GENOMIC DNA]</scope>
    <source>
        <strain evidence="2">WM001</strain>
    </source>
</reference>
<dbReference type="PANTHER" id="PTHR23011">
    <property type="entry name" value="CYCLIC NUCLEOTIDE-BINDING DOMAIN CONTAINING PROTEIN"/>
    <property type="match status" value="1"/>
</dbReference>
<gene>
    <name evidence="2" type="ORF">SteCoe_9865</name>
</gene>
<feature type="domain" description="Cyclic nucleotide-binding" evidence="1">
    <location>
        <begin position="201"/>
        <end position="248"/>
    </location>
</feature>
<accession>A0A1R2CH02</accession>
<dbReference type="InterPro" id="IPR014710">
    <property type="entry name" value="RmlC-like_jellyroll"/>
</dbReference>
<keyword evidence="3" id="KW-1185">Reference proteome</keyword>
<dbReference type="InterPro" id="IPR000595">
    <property type="entry name" value="cNMP-bd_dom"/>
</dbReference>
<proteinExistence type="predicted"/>
<dbReference type="InterPro" id="IPR018490">
    <property type="entry name" value="cNMP-bd_dom_sf"/>
</dbReference>
<dbReference type="PROSITE" id="PS50042">
    <property type="entry name" value="CNMP_BINDING_3"/>
    <property type="match status" value="1"/>
</dbReference>
<evidence type="ECO:0000259" key="1">
    <source>
        <dbReference type="PROSITE" id="PS50042"/>
    </source>
</evidence>
<dbReference type="Gene3D" id="2.60.120.10">
    <property type="entry name" value="Jelly Rolls"/>
    <property type="match status" value="1"/>
</dbReference>
<dbReference type="Proteomes" id="UP000187209">
    <property type="component" value="Unassembled WGS sequence"/>
</dbReference>
<evidence type="ECO:0000313" key="3">
    <source>
        <dbReference type="Proteomes" id="UP000187209"/>
    </source>
</evidence>
<dbReference type="SUPFAM" id="SSF51206">
    <property type="entry name" value="cAMP-binding domain-like"/>
    <property type="match status" value="1"/>
</dbReference>
<sequence>MSKISLNSIPHRYTPSPSRLSYLATSRIQSVKSPEYPPIYPSWLVQRNDFQEIFKEYDSLEKIDLVPIFQKESSQRKDSEVDAIDLFIQSSFFFGNVFNARSLLRKFFCESYNDGASLFNPEAKTVNIILKGTVLLDNQLYITKYNAVGEFQIIENRNIPAVAHGTVNAILITEDLYRTLFMHNRIKQLKQATTVLKSLPIFEEVRMLRLEKIAMSAISLQYEKDEIVYSIGSEADYFFIVLSGKVELSSQIKLRSVNDLPIGFKKREKLIVEQNFYTPIISVSANEYFGLSDAVDQTKRKTIAKTSQSSFIFAFKWSEVLDILTEQERDLVKEKIGEKFNNKSLSNMLRSKLTSHRRHITALMEASEVKKLPSGRETFEEFSKRKRAYAKNLTNKEDQLLKENLVSKSYTFRDIILPKIKCIYNN</sequence>
<evidence type="ECO:0000313" key="2">
    <source>
        <dbReference type="EMBL" id="OMJ88277.1"/>
    </source>
</evidence>
<comment type="caution">
    <text evidence="2">The sequence shown here is derived from an EMBL/GenBank/DDBJ whole genome shotgun (WGS) entry which is preliminary data.</text>
</comment>
<dbReference type="AlphaFoldDB" id="A0A1R2CH02"/>